<name>A0A232LPE4_9EURO</name>
<protein>
    <submittedName>
        <fullName evidence="2">Uncharacterized protein</fullName>
    </submittedName>
</protein>
<dbReference type="OrthoDB" id="3357271at2759"/>
<proteinExistence type="predicted"/>
<sequence length="77" mass="8335">MSGIRGAVKDGWHPKGKDGGRESWRSDLKGINQVAGWVGMGKDNYPNRTDHVARPLSTLKDPASFGPPPKRVISQAP</sequence>
<comment type="caution">
    <text evidence="2">The sequence shown here is derived from an EMBL/GenBank/DDBJ whole genome shotgun (WGS) entry which is preliminary data.</text>
</comment>
<accession>A0A232LPE4</accession>
<reference evidence="2 3" key="1">
    <citation type="journal article" date="2015" name="Environ. Microbiol.">
        <title>Metagenome sequence of Elaphomyces granulatus from sporocarp tissue reveals Ascomycota ectomycorrhizal fingerprints of genome expansion and a Proteobacteria-rich microbiome.</title>
        <authorList>
            <person name="Quandt C.A."/>
            <person name="Kohler A."/>
            <person name="Hesse C.N."/>
            <person name="Sharpton T.J."/>
            <person name="Martin F."/>
            <person name="Spatafora J.W."/>
        </authorList>
    </citation>
    <scope>NUCLEOTIDE SEQUENCE [LARGE SCALE GENOMIC DNA]</scope>
    <source>
        <strain evidence="2 3">OSC145934</strain>
    </source>
</reference>
<evidence type="ECO:0000313" key="2">
    <source>
        <dbReference type="EMBL" id="OXV06009.1"/>
    </source>
</evidence>
<evidence type="ECO:0000256" key="1">
    <source>
        <dbReference type="SAM" id="MobiDB-lite"/>
    </source>
</evidence>
<organism evidence="2 3">
    <name type="scientific">Elaphomyces granulatus</name>
    <dbReference type="NCBI Taxonomy" id="519963"/>
    <lineage>
        <taxon>Eukaryota</taxon>
        <taxon>Fungi</taxon>
        <taxon>Dikarya</taxon>
        <taxon>Ascomycota</taxon>
        <taxon>Pezizomycotina</taxon>
        <taxon>Eurotiomycetes</taxon>
        <taxon>Eurotiomycetidae</taxon>
        <taxon>Eurotiales</taxon>
        <taxon>Elaphomycetaceae</taxon>
        <taxon>Elaphomyces</taxon>
    </lineage>
</organism>
<evidence type="ECO:0000313" key="3">
    <source>
        <dbReference type="Proteomes" id="UP000243515"/>
    </source>
</evidence>
<feature type="compositionally biased region" description="Basic and acidic residues" evidence="1">
    <location>
        <begin position="7"/>
        <end position="25"/>
    </location>
</feature>
<feature type="region of interest" description="Disordered" evidence="1">
    <location>
        <begin position="39"/>
        <end position="77"/>
    </location>
</feature>
<dbReference type="AlphaFoldDB" id="A0A232LPE4"/>
<gene>
    <name evidence="2" type="ORF">Egran_06223</name>
</gene>
<dbReference type="Proteomes" id="UP000243515">
    <property type="component" value="Unassembled WGS sequence"/>
</dbReference>
<feature type="region of interest" description="Disordered" evidence="1">
    <location>
        <begin position="1"/>
        <end position="25"/>
    </location>
</feature>
<dbReference type="EMBL" id="NPHW01006221">
    <property type="protein sequence ID" value="OXV06009.1"/>
    <property type="molecule type" value="Genomic_DNA"/>
</dbReference>
<keyword evidence="3" id="KW-1185">Reference proteome</keyword>
<feature type="non-terminal residue" evidence="2">
    <location>
        <position position="77"/>
    </location>
</feature>